<feature type="DNA-binding region" description="H-T-H motif" evidence="4">
    <location>
        <begin position="50"/>
        <end position="69"/>
    </location>
</feature>
<dbReference type="PANTHER" id="PTHR30055:SF238">
    <property type="entry name" value="MYCOFACTOCIN BIOSYNTHESIS TRANSCRIPTIONAL REGULATOR MFTR-RELATED"/>
    <property type="match status" value="1"/>
</dbReference>
<feature type="domain" description="HTH tetR-type" evidence="5">
    <location>
        <begin position="27"/>
        <end position="87"/>
    </location>
</feature>
<evidence type="ECO:0000259" key="5">
    <source>
        <dbReference type="PROSITE" id="PS50977"/>
    </source>
</evidence>
<dbReference type="Gene3D" id="1.10.357.10">
    <property type="entry name" value="Tetracycline Repressor, domain 2"/>
    <property type="match status" value="1"/>
</dbReference>
<keyword evidence="7" id="KW-1185">Reference proteome</keyword>
<evidence type="ECO:0000256" key="3">
    <source>
        <dbReference type="ARBA" id="ARBA00023163"/>
    </source>
</evidence>
<sequence length="223" mass="24531">MAEVDAVAPTGRPGERGDTAALEAFREQQRVDIANALIELVAGRGFAAANVSDLVRAVGMSRKTYYKYFASIEAALMYAQQMILKEMRAEPEPRPEPGLRRFMAQLRAITDFASKHPQWMIFISFVDFAVKDHIPAPDREAYDAFTVSLLEDSLSAFEQGQRDGSIDPALPALETTIACTNAVFGLAQRCANSPAISQEMPLFARLIDAELRVWEGVLTTGTD</sequence>
<dbReference type="SUPFAM" id="SSF48498">
    <property type="entry name" value="Tetracyclin repressor-like, C-terminal domain"/>
    <property type="match status" value="1"/>
</dbReference>
<gene>
    <name evidence="6" type="ORF">FHS34_001096</name>
</gene>
<evidence type="ECO:0000256" key="1">
    <source>
        <dbReference type="ARBA" id="ARBA00023015"/>
    </source>
</evidence>
<dbReference type="GO" id="GO:0003700">
    <property type="term" value="F:DNA-binding transcription factor activity"/>
    <property type="evidence" value="ECO:0007669"/>
    <property type="project" value="TreeGrafter"/>
</dbReference>
<proteinExistence type="predicted"/>
<dbReference type="GO" id="GO:0000976">
    <property type="term" value="F:transcription cis-regulatory region binding"/>
    <property type="evidence" value="ECO:0007669"/>
    <property type="project" value="TreeGrafter"/>
</dbReference>
<dbReference type="Proteomes" id="UP000585836">
    <property type="component" value="Unassembled WGS sequence"/>
</dbReference>
<dbReference type="InterPro" id="IPR050109">
    <property type="entry name" value="HTH-type_TetR-like_transc_reg"/>
</dbReference>
<evidence type="ECO:0000256" key="4">
    <source>
        <dbReference type="PROSITE-ProRule" id="PRU00335"/>
    </source>
</evidence>
<dbReference type="RefSeq" id="WP_184961705.1">
    <property type="nucleotide sequence ID" value="NZ_BAAAWF010000039.1"/>
</dbReference>
<dbReference type="SUPFAM" id="SSF46689">
    <property type="entry name" value="Homeodomain-like"/>
    <property type="match status" value="1"/>
</dbReference>
<keyword evidence="2 4" id="KW-0238">DNA-binding</keyword>
<keyword evidence="3" id="KW-0804">Transcription</keyword>
<dbReference type="PANTHER" id="PTHR30055">
    <property type="entry name" value="HTH-TYPE TRANSCRIPTIONAL REGULATOR RUTR"/>
    <property type="match status" value="1"/>
</dbReference>
<dbReference type="PROSITE" id="PS50977">
    <property type="entry name" value="HTH_TETR_2"/>
    <property type="match status" value="1"/>
</dbReference>
<accession>A0A7W9PQW9</accession>
<evidence type="ECO:0000256" key="2">
    <source>
        <dbReference type="ARBA" id="ARBA00023125"/>
    </source>
</evidence>
<keyword evidence="1" id="KW-0805">Transcription regulation</keyword>
<dbReference type="InterPro" id="IPR001647">
    <property type="entry name" value="HTH_TetR"/>
</dbReference>
<name>A0A7W9PQW9_9ACTN</name>
<protein>
    <submittedName>
        <fullName evidence="6">AcrR family transcriptional regulator</fullName>
    </submittedName>
</protein>
<evidence type="ECO:0000313" key="7">
    <source>
        <dbReference type="Proteomes" id="UP000585836"/>
    </source>
</evidence>
<organism evidence="6 7">
    <name type="scientific">Streptomyces echinatus</name>
    <dbReference type="NCBI Taxonomy" id="67293"/>
    <lineage>
        <taxon>Bacteria</taxon>
        <taxon>Bacillati</taxon>
        <taxon>Actinomycetota</taxon>
        <taxon>Actinomycetes</taxon>
        <taxon>Kitasatosporales</taxon>
        <taxon>Streptomycetaceae</taxon>
        <taxon>Streptomyces</taxon>
    </lineage>
</organism>
<reference evidence="6 7" key="1">
    <citation type="submission" date="2020-08" db="EMBL/GenBank/DDBJ databases">
        <title>Genomic Encyclopedia of Type Strains, Phase III (KMG-III): the genomes of soil and plant-associated and newly described type strains.</title>
        <authorList>
            <person name="Whitman W."/>
        </authorList>
    </citation>
    <scope>NUCLEOTIDE SEQUENCE [LARGE SCALE GENOMIC DNA]</scope>
    <source>
        <strain evidence="6 7">CECT 3313</strain>
    </source>
</reference>
<dbReference type="InterPro" id="IPR036271">
    <property type="entry name" value="Tet_transcr_reg_TetR-rel_C_sf"/>
</dbReference>
<comment type="caution">
    <text evidence="6">The sequence shown here is derived from an EMBL/GenBank/DDBJ whole genome shotgun (WGS) entry which is preliminary data.</text>
</comment>
<dbReference type="InterPro" id="IPR009057">
    <property type="entry name" value="Homeodomain-like_sf"/>
</dbReference>
<dbReference type="AlphaFoldDB" id="A0A7W9PQW9"/>
<dbReference type="EMBL" id="JACHJK010000002">
    <property type="protein sequence ID" value="MBB5925642.1"/>
    <property type="molecule type" value="Genomic_DNA"/>
</dbReference>
<evidence type="ECO:0000313" key="6">
    <source>
        <dbReference type="EMBL" id="MBB5925642.1"/>
    </source>
</evidence>
<dbReference type="Pfam" id="PF00440">
    <property type="entry name" value="TetR_N"/>
    <property type="match status" value="1"/>
</dbReference>